<sequence length="1459" mass="152056">MTSGEAAGFSSKSRFTRRVIAIMLVFFIVIWGTSSAVGNVHASSGLEITTEPQDIILDEGNFWSQTLSVVVTGGVGTVHYQWYRSSGGNTIALTQSSSLVVPTWEPFESDYYVTVTDDVTSVTSRTAHLKVSAQPGAPEPSITAQPVGNETLNVGDPMVLTVGANVTGSGTLSYQWYHNPADSNNGGFILDGQTGPSLTVLTGADLDSYYYVIVTNTDNTVAGQKTASIKSNTAHVKVSSLPSAPTPSIDTQPTPYTEVSEGAPSPVILSVEAHITGGGSGTLSYQWYRNTTDSYSGGSAVFNQTGPTLTLPTGAALDSYYYVVVTNTVAGQQPASISSNTAHVLVNALPSAPAPSIDTQPTPNTDVNEGATIPNLSVAATGTGTLSYQWYRNTMDSYSGASALPNQTGPTYTVPTGAAHDSYYYVVVTNTVTGQKASSITSNTAHVKVNDVTSPSVTISSGIYWPTAQHTFGITILFSEPVTGFTGADITITNGTVSNFQAVNSQMYTADITAAANGPVTINVPAAVAADSYGNLNTAATPHVVTYDTIGPTVNISSSVANPTNQSSFVVTLEFNEPPQNFSADSIAVTNGTASQLQSADGLTYTAVITPTADGPVTVDMAAGEINDLAGNVNTAAATSVSTVYDGTPPTATITSSAGNPTNQSTFGVTITFSEAVTGFTIGDLSVTNGTASILSTSDSRTYTANITPAEEGEVKVSLPSGKVADAAGNGNLAATPYETVYDSTSPTVIITSSATNPTNQSPFGVTITFSEAVNGFDIGDLSVTNGTASNLITSDNRTYTADIAPTENGTVAVSLPSGKAADAAGNGNTAATPFSTVYDATAPVLTEVSIASDNATPSLAKVGDTVTITFSASKMLQHSLAVTIAGHAVTTAEANGVYTAVYTLTNGDTEGAIPLRIEFSDLAGNAGIAVVDTTDDSSVVFDKTPPEPVIVSPDNNAYLTNRRPDIKGTVEPGSTVTITINGAESHVPADSNGKWQFTPENDLSDGKYTITVGAIDPAGNSSEVQAELVLYIYTQSNESANSVDVLINGKPFKIGKLTTSWKNGQSVTTLTVDERELARMLTGAGKGAVLTIPMNTDSGVLIGQLNAQMIKDLEQMNAVVEFKTKNATYTLSAKQFNIDALSKQLGSQINLRDIAIQVEIAAPSEDMSQLLTRAAEAGSFTVVASPVSFTIRALHAGTSTEISTFSAYVKRTIVLPDGVDPSKVTTAVVIEPDGTVRHVPTRIEVNNGKYTAHISSLTNSTYAVVWHPLEFIDVANHWAKEAVNDMGSRLVIDGIGNGQFNPDTEITRAEFAAIIVRGLGLNPGSYQNEFSDVSSADWYSGAVHTAYALHLIDGFEDGTFRPNDKLTREQAMAILAKAMQITNGSAEATMTDEVTEETLRSFTDASEASAWARSGIASSINAGIISGRSKWLLAPKANMTRAEVAAILERLLKQAGLI</sequence>
<dbReference type="Gene3D" id="2.60.40.10">
    <property type="entry name" value="Immunoglobulins"/>
    <property type="match status" value="4"/>
</dbReference>
<gene>
    <name evidence="4" type="ORF">ACFPOF_00100</name>
</gene>
<feature type="domain" description="SLH" evidence="3">
    <location>
        <begin position="1400"/>
        <end position="1459"/>
    </location>
</feature>
<feature type="compositionally biased region" description="Polar residues" evidence="1">
    <location>
        <begin position="239"/>
        <end position="257"/>
    </location>
</feature>
<evidence type="ECO:0000313" key="4">
    <source>
        <dbReference type="EMBL" id="MFC5401132.1"/>
    </source>
</evidence>
<dbReference type="InterPro" id="IPR044016">
    <property type="entry name" value="Big_13"/>
</dbReference>
<dbReference type="PROSITE" id="PS51272">
    <property type="entry name" value="SLH"/>
    <property type="match status" value="3"/>
</dbReference>
<dbReference type="Pfam" id="PF00395">
    <property type="entry name" value="SLH"/>
    <property type="match status" value="3"/>
</dbReference>
<dbReference type="Gene3D" id="2.60.40.2700">
    <property type="match status" value="1"/>
</dbReference>
<organism evidence="4 5">
    <name type="scientific">Cohnella soli</name>
    <dbReference type="NCBI Taxonomy" id="425005"/>
    <lineage>
        <taxon>Bacteria</taxon>
        <taxon>Bacillati</taxon>
        <taxon>Bacillota</taxon>
        <taxon>Bacilli</taxon>
        <taxon>Bacillales</taxon>
        <taxon>Paenibacillaceae</taxon>
        <taxon>Cohnella</taxon>
    </lineage>
</organism>
<evidence type="ECO:0000259" key="2">
    <source>
        <dbReference type="PROSITE" id="PS50835"/>
    </source>
</evidence>
<feature type="domain" description="SLH" evidence="3">
    <location>
        <begin position="1327"/>
        <end position="1390"/>
    </location>
</feature>
<feature type="domain" description="SLH" evidence="3">
    <location>
        <begin position="1267"/>
        <end position="1326"/>
    </location>
</feature>
<dbReference type="PROSITE" id="PS50835">
    <property type="entry name" value="IG_LIKE"/>
    <property type="match status" value="2"/>
</dbReference>
<protein>
    <submittedName>
        <fullName evidence="4">Ig-like domain-containing protein</fullName>
    </submittedName>
</protein>
<dbReference type="NCBIfam" id="NF033510">
    <property type="entry name" value="Ca_tandemer"/>
    <property type="match status" value="1"/>
</dbReference>
<dbReference type="PANTHER" id="PTHR34677:SF3">
    <property type="entry name" value="BACTERIAL IG-LIKE DOMAIN-CONTAINING PROTEIN"/>
    <property type="match status" value="1"/>
</dbReference>
<dbReference type="Proteomes" id="UP001596113">
    <property type="component" value="Unassembled WGS sequence"/>
</dbReference>
<reference evidence="5" key="1">
    <citation type="journal article" date="2019" name="Int. J. Syst. Evol. Microbiol.">
        <title>The Global Catalogue of Microorganisms (GCM) 10K type strain sequencing project: providing services to taxonomists for standard genome sequencing and annotation.</title>
        <authorList>
            <consortium name="The Broad Institute Genomics Platform"/>
            <consortium name="The Broad Institute Genome Sequencing Center for Infectious Disease"/>
            <person name="Wu L."/>
            <person name="Ma J."/>
        </authorList>
    </citation>
    <scope>NUCLEOTIDE SEQUENCE [LARGE SCALE GENOMIC DNA]</scope>
    <source>
        <strain evidence="5">CGMCC 1.18575</strain>
    </source>
</reference>
<dbReference type="InterPro" id="IPR013783">
    <property type="entry name" value="Ig-like_fold"/>
</dbReference>
<evidence type="ECO:0000256" key="1">
    <source>
        <dbReference type="SAM" id="MobiDB-lite"/>
    </source>
</evidence>
<feature type="region of interest" description="Disordered" evidence="1">
    <location>
        <begin position="239"/>
        <end position="263"/>
    </location>
</feature>
<dbReference type="Pfam" id="PF19077">
    <property type="entry name" value="Big_13"/>
    <property type="match status" value="1"/>
</dbReference>
<feature type="domain" description="Ig-like" evidence="2">
    <location>
        <begin position="247"/>
        <end position="338"/>
    </location>
</feature>
<accession>A0ABW0HM68</accession>
<dbReference type="EMBL" id="JBHSMI010000001">
    <property type="protein sequence ID" value="MFC5401132.1"/>
    <property type="molecule type" value="Genomic_DNA"/>
</dbReference>
<feature type="domain" description="Ig-like" evidence="2">
    <location>
        <begin position="355"/>
        <end position="442"/>
    </location>
</feature>
<dbReference type="InterPro" id="IPR001119">
    <property type="entry name" value="SLH_dom"/>
</dbReference>
<comment type="caution">
    <text evidence="4">The sequence shown here is derived from an EMBL/GenBank/DDBJ whole genome shotgun (WGS) entry which is preliminary data.</text>
</comment>
<dbReference type="Pfam" id="PF19078">
    <property type="entry name" value="Big_12"/>
    <property type="match status" value="4"/>
</dbReference>
<keyword evidence="5" id="KW-1185">Reference proteome</keyword>
<name>A0ABW0HM68_9BACL</name>
<dbReference type="InterPro" id="IPR044048">
    <property type="entry name" value="Big_12"/>
</dbReference>
<dbReference type="InterPro" id="IPR007110">
    <property type="entry name" value="Ig-like_dom"/>
</dbReference>
<proteinExistence type="predicted"/>
<dbReference type="RefSeq" id="WP_378128399.1">
    <property type="nucleotide sequence ID" value="NZ_JBHSMI010000001.1"/>
</dbReference>
<dbReference type="PANTHER" id="PTHR34677">
    <property type="match status" value="1"/>
</dbReference>
<evidence type="ECO:0000259" key="3">
    <source>
        <dbReference type="PROSITE" id="PS51272"/>
    </source>
</evidence>
<evidence type="ECO:0000313" key="5">
    <source>
        <dbReference type="Proteomes" id="UP001596113"/>
    </source>
</evidence>